<name>A0ABY2L539_9LEPT</name>
<reference evidence="2" key="1">
    <citation type="journal article" date="2019" name="PLoS Negl. Trop. Dis.">
        <title>Revisiting the worldwide diversity of Leptospira species in the environment.</title>
        <authorList>
            <person name="Vincent A.T."/>
            <person name="Schiettekatte O."/>
            <person name="Bourhy P."/>
            <person name="Veyrier F.J."/>
            <person name="Picardeau M."/>
        </authorList>
    </citation>
    <scope>NUCLEOTIDE SEQUENCE [LARGE SCALE GENOMIC DNA]</scope>
    <source>
        <strain evidence="2">201800295</strain>
    </source>
</reference>
<organism evidence="1 2">
    <name type="scientific">Leptospira bouyouniensis</name>
    <dbReference type="NCBI Taxonomy" id="2484911"/>
    <lineage>
        <taxon>Bacteria</taxon>
        <taxon>Pseudomonadati</taxon>
        <taxon>Spirochaetota</taxon>
        <taxon>Spirochaetia</taxon>
        <taxon>Leptospirales</taxon>
        <taxon>Leptospiraceae</taxon>
        <taxon>Leptospira</taxon>
    </lineage>
</organism>
<dbReference type="SUPFAM" id="SSF51261">
    <property type="entry name" value="Duplicated hybrid motif"/>
    <property type="match status" value="1"/>
</dbReference>
<dbReference type="EMBL" id="RQFD01000015">
    <property type="protein sequence ID" value="TGK48031.1"/>
    <property type="molecule type" value="Genomic_DNA"/>
</dbReference>
<comment type="caution">
    <text evidence="1">The sequence shown here is derived from an EMBL/GenBank/DDBJ whole genome shotgun (WGS) entry which is preliminary data.</text>
</comment>
<sequence>MGTDNGVQKGSVIGFPVKAKVFSTNNESSSGENSRHSQGLGKSVILVIPDKDAPPKNQVRVTVGHNGEILVKTGETVQPGQAISISSNSGRSIGNPGDHTHVEFSFYAGDDPRTGKPLFEPRVPTKDDIPLLKELGLIK</sequence>
<dbReference type="Gene3D" id="2.70.70.10">
    <property type="entry name" value="Glucose Permease (Domain IIA)"/>
    <property type="match status" value="1"/>
</dbReference>
<evidence type="ECO:0008006" key="3">
    <source>
        <dbReference type="Google" id="ProtNLM"/>
    </source>
</evidence>
<dbReference type="InterPro" id="IPR011055">
    <property type="entry name" value="Dup_hybrid_motif"/>
</dbReference>
<gene>
    <name evidence="1" type="ORF">EHQ10_09770</name>
</gene>
<keyword evidence="2" id="KW-1185">Reference proteome</keyword>
<dbReference type="CDD" id="cd12797">
    <property type="entry name" value="M23_peptidase"/>
    <property type="match status" value="1"/>
</dbReference>
<evidence type="ECO:0000313" key="1">
    <source>
        <dbReference type="EMBL" id="TGK48031.1"/>
    </source>
</evidence>
<dbReference type="Proteomes" id="UP000297617">
    <property type="component" value="Unassembled WGS sequence"/>
</dbReference>
<protein>
    <recommendedName>
        <fullName evidence="3">M23 family metallopeptidase</fullName>
    </recommendedName>
</protein>
<accession>A0ABY2L539</accession>
<evidence type="ECO:0000313" key="2">
    <source>
        <dbReference type="Proteomes" id="UP000297617"/>
    </source>
</evidence>
<proteinExistence type="predicted"/>